<dbReference type="PANTHER" id="PTHR48022">
    <property type="entry name" value="PLASTIDIC GLUCOSE TRANSPORTER 4"/>
    <property type="match status" value="1"/>
</dbReference>
<feature type="transmembrane region" description="Helical" evidence="7">
    <location>
        <begin position="55"/>
        <end position="76"/>
    </location>
</feature>
<evidence type="ECO:0000256" key="4">
    <source>
        <dbReference type="ARBA" id="ARBA00022692"/>
    </source>
</evidence>
<dbReference type="PRINTS" id="PR00171">
    <property type="entry name" value="SUGRTRNSPORT"/>
</dbReference>
<dbReference type="InterPro" id="IPR036259">
    <property type="entry name" value="MFS_trans_sf"/>
</dbReference>
<feature type="transmembrane region" description="Helical" evidence="7">
    <location>
        <begin position="30"/>
        <end position="49"/>
    </location>
</feature>
<evidence type="ECO:0000256" key="3">
    <source>
        <dbReference type="ARBA" id="ARBA00022448"/>
    </source>
</evidence>
<sequence length="317" mass="35107">MQSMSKRQIGCFVGAINVFLVGEKIGRRKCLFIGAILMAIGAIIQATAFHVPQMIVGRIVCGWGNGFNTATTPLWVSELSPAKSRGRMVAAEGSLIAFGIVIACYFNIGMYYANGPVVWRTPIAAQLIFIIAQVALVMVLPESPRWLSKHGRHHEAIDILAQLKGPNTPINDVAVLKKKAEIDQVLSVEQADGPMRVKEYISSGPLKIRRRYILAIGIQVMQQLSGINLLAAILQSNPTDSRVKASLAFFFLFEAVFAIGWLPVPWLYPAEIMPLRHRTQSAAIATAADWIFNYMIVQITPIMIGDIRWKSYLVFLR</sequence>
<keyword evidence="3" id="KW-0813">Transport</keyword>
<dbReference type="Gene3D" id="1.20.1250.20">
    <property type="entry name" value="MFS general substrate transporter like domains"/>
    <property type="match status" value="2"/>
</dbReference>
<dbReference type="GO" id="GO:0016020">
    <property type="term" value="C:membrane"/>
    <property type="evidence" value="ECO:0007669"/>
    <property type="project" value="UniProtKB-SubCell"/>
</dbReference>
<feature type="transmembrane region" description="Helical" evidence="7">
    <location>
        <begin position="88"/>
        <end position="113"/>
    </location>
</feature>
<feature type="domain" description="Major facilitator superfamily (MFS) profile" evidence="8">
    <location>
        <begin position="1"/>
        <end position="317"/>
    </location>
</feature>
<feature type="transmembrane region" description="Helical" evidence="7">
    <location>
        <begin position="119"/>
        <end position="140"/>
    </location>
</feature>
<name>A0A9P1M8Y7_9PEZI</name>
<evidence type="ECO:0000256" key="7">
    <source>
        <dbReference type="SAM" id="Phobius"/>
    </source>
</evidence>
<evidence type="ECO:0000256" key="1">
    <source>
        <dbReference type="ARBA" id="ARBA00004141"/>
    </source>
</evidence>
<feature type="transmembrane region" description="Helical" evidence="7">
    <location>
        <begin position="212"/>
        <end position="234"/>
    </location>
</feature>
<keyword evidence="4 7" id="KW-0812">Transmembrane</keyword>
<dbReference type="SUPFAM" id="SSF103473">
    <property type="entry name" value="MFS general substrate transporter"/>
    <property type="match status" value="1"/>
</dbReference>
<dbReference type="PANTHER" id="PTHR48022:SF28">
    <property type="entry name" value="MAJOR FACILITATOR SUPERFAMILY (MFS) PROFILE DOMAIN-CONTAINING PROTEIN-RELATED"/>
    <property type="match status" value="1"/>
</dbReference>
<protein>
    <recommendedName>
        <fullName evidence="8">Major facilitator superfamily (MFS) profile domain-containing protein</fullName>
    </recommendedName>
</protein>
<evidence type="ECO:0000256" key="5">
    <source>
        <dbReference type="ARBA" id="ARBA00022989"/>
    </source>
</evidence>
<proteinExistence type="inferred from homology"/>
<dbReference type="EMBL" id="CALLCH030000006">
    <property type="protein sequence ID" value="CAI4212759.1"/>
    <property type="molecule type" value="Genomic_DNA"/>
</dbReference>
<keyword evidence="5 7" id="KW-1133">Transmembrane helix</keyword>
<feature type="transmembrane region" description="Helical" evidence="7">
    <location>
        <begin position="246"/>
        <end position="268"/>
    </location>
</feature>
<dbReference type="Proteomes" id="UP000838763">
    <property type="component" value="Unassembled WGS sequence"/>
</dbReference>
<keyword evidence="6 7" id="KW-0472">Membrane</keyword>
<comment type="similarity">
    <text evidence="2">Belongs to the major facilitator superfamily. Sugar transporter (TC 2.A.1.1) family.</text>
</comment>
<dbReference type="InterPro" id="IPR005828">
    <property type="entry name" value="MFS_sugar_transport-like"/>
</dbReference>
<dbReference type="InterPro" id="IPR003663">
    <property type="entry name" value="Sugar/inositol_transpt"/>
</dbReference>
<dbReference type="Pfam" id="PF00083">
    <property type="entry name" value="Sugar_tr"/>
    <property type="match status" value="2"/>
</dbReference>
<dbReference type="InterPro" id="IPR020846">
    <property type="entry name" value="MFS_dom"/>
</dbReference>
<accession>A0A9P1M8Y7</accession>
<dbReference type="GO" id="GO:0005351">
    <property type="term" value="F:carbohydrate:proton symporter activity"/>
    <property type="evidence" value="ECO:0007669"/>
    <property type="project" value="TreeGrafter"/>
</dbReference>
<comment type="subcellular location">
    <subcellularLocation>
        <location evidence="1">Membrane</location>
        <topology evidence="1">Multi-pass membrane protein</topology>
    </subcellularLocation>
</comment>
<evidence type="ECO:0000313" key="9">
    <source>
        <dbReference type="EMBL" id="CAI4212759.1"/>
    </source>
</evidence>
<evidence type="ECO:0000259" key="8">
    <source>
        <dbReference type="PROSITE" id="PS50850"/>
    </source>
</evidence>
<organism evidence="9 10">
    <name type="scientific">Parascedosporium putredinis</name>
    <dbReference type="NCBI Taxonomy" id="1442378"/>
    <lineage>
        <taxon>Eukaryota</taxon>
        <taxon>Fungi</taxon>
        <taxon>Dikarya</taxon>
        <taxon>Ascomycota</taxon>
        <taxon>Pezizomycotina</taxon>
        <taxon>Sordariomycetes</taxon>
        <taxon>Hypocreomycetidae</taxon>
        <taxon>Microascales</taxon>
        <taxon>Microascaceae</taxon>
        <taxon>Parascedosporium</taxon>
    </lineage>
</organism>
<evidence type="ECO:0000256" key="2">
    <source>
        <dbReference type="ARBA" id="ARBA00010992"/>
    </source>
</evidence>
<gene>
    <name evidence="9" type="ORF">PPNO1_LOCUS2507</name>
</gene>
<reference evidence="9" key="1">
    <citation type="submission" date="2022-11" db="EMBL/GenBank/DDBJ databases">
        <authorList>
            <person name="Scott C."/>
            <person name="Bruce N."/>
        </authorList>
    </citation>
    <scope>NUCLEOTIDE SEQUENCE</scope>
</reference>
<dbReference type="OrthoDB" id="6133115at2759"/>
<evidence type="ECO:0000313" key="10">
    <source>
        <dbReference type="Proteomes" id="UP000838763"/>
    </source>
</evidence>
<evidence type="ECO:0000256" key="6">
    <source>
        <dbReference type="ARBA" id="ARBA00023136"/>
    </source>
</evidence>
<comment type="caution">
    <text evidence="9">The sequence shown here is derived from an EMBL/GenBank/DDBJ whole genome shotgun (WGS) entry which is preliminary data.</text>
</comment>
<dbReference type="PROSITE" id="PS50850">
    <property type="entry name" value="MFS"/>
    <property type="match status" value="1"/>
</dbReference>
<keyword evidence="10" id="KW-1185">Reference proteome</keyword>
<dbReference type="AlphaFoldDB" id="A0A9P1M8Y7"/>
<dbReference type="InterPro" id="IPR050360">
    <property type="entry name" value="MFS_Sugar_Transporters"/>
</dbReference>